<keyword evidence="1" id="KW-1133">Transmembrane helix</keyword>
<feature type="transmembrane region" description="Helical" evidence="1">
    <location>
        <begin position="34"/>
        <end position="53"/>
    </location>
</feature>
<dbReference type="OMA" id="ENVCLWH"/>
<feature type="transmembrane region" description="Helical" evidence="1">
    <location>
        <begin position="60"/>
        <end position="84"/>
    </location>
</feature>
<proteinExistence type="predicted"/>
<dbReference type="Ensembl" id="ENSMMOT00000020016.1">
    <property type="protein sequence ID" value="ENSMMOP00000019685.1"/>
    <property type="gene ID" value="ENSMMOG00000014945.1"/>
</dbReference>
<dbReference type="GO" id="GO:0005886">
    <property type="term" value="C:plasma membrane"/>
    <property type="evidence" value="ECO:0007669"/>
    <property type="project" value="TreeGrafter"/>
</dbReference>
<dbReference type="PANTHER" id="PTHR15573">
    <property type="entry name" value="G-PROTEIN COUPLED RECEPTOR 160-RELATED"/>
    <property type="match status" value="1"/>
</dbReference>
<protein>
    <submittedName>
        <fullName evidence="2">Uncharacterized protein</fullName>
    </submittedName>
</protein>
<dbReference type="PANTHER" id="PTHR15573:SF0">
    <property type="entry name" value="G-PROTEIN COUPLED RECEPTOR 160-RELATED"/>
    <property type="match status" value="1"/>
</dbReference>
<dbReference type="InterPro" id="IPR042353">
    <property type="entry name" value="GPR160"/>
</dbReference>
<name>A0A3Q3WW44_MOLML</name>
<feature type="transmembrane region" description="Helical" evidence="1">
    <location>
        <begin position="223"/>
        <end position="246"/>
    </location>
</feature>
<dbReference type="GO" id="GO:0043235">
    <property type="term" value="C:receptor complex"/>
    <property type="evidence" value="ECO:0007669"/>
    <property type="project" value="TreeGrafter"/>
</dbReference>
<sequence>MLSEGNYTDTHTMLAIIEECEVESDCQTDNTEKYVMLMLFKLGLDAGAFYLCCQKLYDSIFSMCSLSIVLADLGLTFSLVAVWLLGADGSHATLCFLLTNASAVYGTLPLPMIFLGLLDCYLHTYPCGDSAYCKYLRNAVLVLLAWMLAVIYSISSVEVELTELDYMTWMKVVVCKVEESRLIAYFSLVLFIATTCAMLPFLSSIPQWLKESISPQPPLWFSLTLGFGMFWMPYLIISVTCLLLNFGAPSYIAFNVLWLECTNCLLMGLLFWTKSNKQGTYCSLPKNMCLWHMYWKLSKGKGQHQFPIAVLDPSKTKRNTLHDL</sequence>
<feature type="transmembrane region" description="Helical" evidence="1">
    <location>
        <begin position="252"/>
        <end position="272"/>
    </location>
</feature>
<feature type="transmembrane region" description="Helical" evidence="1">
    <location>
        <begin position="135"/>
        <end position="154"/>
    </location>
</feature>
<evidence type="ECO:0000313" key="2">
    <source>
        <dbReference type="Ensembl" id="ENSMMOP00000019685.1"/>
    </source>
</evidence>
<dbReference type="AlphaFoldDB" id="A0A3Q3WW44"/>
<accession>A0A3Q3WW44</accession>
<feature type="transmembrane region" description="Helical" evidence="1">
    <location>
        <begin position="104"/>
        <end position="123"/>
    </location>
</feature>
<keyword evidence="1" id="KW-0812">Transmembrane</keyword>
<keyword evidence="1" id="KW-0472">Membrane</keyword>
<keyword evidence="3" id="KW-1185">Reference proteome</keyword>
<evidence type="ECO:0000256" key="1">
    <source>
        <dbReference type="SAM" id="Phobius"/>
    </source>
</evidence>
<dbReference type="Proteomes" id="UP000261620">
    <property type="component" value="Unplaced"/>
</dbReference>
<evidence type="ECO:0000313" key="3">
    <source>
        <dbReference type="Proteomes" id="UP000261620"/>
    </source>
</evidence>
<reference evidence="2" key="2">
    <citation type="submission" date="2025-09" db="UniProtKB">
        <authorList>
            <consortium name="Ensembl"/>
        </authorList>
    </citation>
    <scope>IDENTIFICATION</scope>
</reference>
<feature type="transmembrane region" description="Helical" evidence="1">
    <location>
        <begin position="182"/>
        <end position="202"/>
    </location>
</feature>
<reference evidence="2" key="1">
    <citation type="submission" date="2025-08" db="UniProtKB">
        <authorList>
            <consortium name="Ensembl"/>
        </authorList>
    </citation>
    <scope>IDENTIFICATION</scope>
</reference>
<organism evidence="2 3">
    <name type="scientific">Mola mola</name>
    <name type="common">Ocean sunfish</name>
    <name type="synonym">Tetraodon mola</name>
    <dbReference type="NCBI Taxonomy" id="94237"/>
    <lineage>
        <taxon>Eukaryota</taxon>
        <taxon>Metazoa</taxon>
        <taxon>Chordata</taxon>
        <taxon>Craniata</taxon>
        <taxon>Vertebrata</taxon>
        <taxon>Euteleostomi</taxon>
        <taxon>Actinopterygii</taxon>
        <taxon>Neopterygii</taxon>
        <taxon>Teleostei</taxon>
        <taxon>Neoteleostei</taxon>
        <taxon>Acanthomorphata</taxon>
        <taxon>Eupercaria</taxon>
        <taxon>Tetraodontiformes</taxon>
        <taxon>Molidae</taxon>
        <taxon>Mola</taxon>
    </lineage>
</organism>